<comment type="similarity">
    <text evidence="6">Belongs to the dispatched family.</text>
</comment>
<evidence type="ECO:0000313" key="10">
    <source>
        <dbReference type="Proteomes" id="UP000316726"/>
    </source>
</evidence>
<reference evidence="9 10" key="1">
    <citation type="submission" date="2018-07" db="EMBL/GenBank/DDBJ databases">
        <title>The complete nuclear genome of the prasinophyte Chloropicon primus (CCMP1205).</title>
        <authorList>
            <person name="Pombert J.-F."/>
            <person name="Otis C."/>
            <person name="Turmel M."/>
            <person name="Lemieux C."/>
        </authorList>
    </citation>
    <scope>NUCLEOTIDE SEQUENCE [LARGE SCALE GENOMIC DNA]</scope>
    <source>
        <strain evidence="9 10">CCMP1205</strain>
    </source>
</reference>
<dbReference type="Pfam" id="PF12349">
    <property type="entry name" value="Sterol-sensing"/>
    <property type="match status" value="1"/>
</dbReference>
<name>A0A5B8MG19_9CHLO</name>
<evidence type="ECO:0000256" key="4">
    <source>
        <dbReference type="ARBA" id="ARBA00023136"/>
    </source>
</evidence>
<dbReference type="PROSITE" id="PS50156">
    <property type="entry name" value="SSD"/>
    <property type="match status" value="1"/>
</dbReference>
<keyword evidence="3 7" id="KW-1133">Transmembrane helix</keyword>
<feature type="transmembrane region" description="Helical" evidence="7">
    <location>
        <begin position="546"/>
        <end position="564"/>
    </location>
</feature>
<dbReference type="GO" id="GO:0022857">
    <property type="term" value="F:transmembrane transporter activity"/>
    <property type="evidence" value="ECO:0007669"/>
    <property type="project" value="TreeGrafter"/>
</dbReference>
<dbReference type="Proteomes" id="UP000316726">
    <property type="component" value="Chromosome 2"/>
</dbReference>
<feature type="transmembrane region" description="Helical" evidence="7">
    <location>
        <begin position="333"/>
        <end position="349"/>
    </location>
</feature>
<gene>
    <name evidence="9" type="ORF">A3770_02p19140</name>
</gene>
<dbReference type="PANTHER" id="PTHR45951:SF3">
    <property type="entry name" value="PROTEIN DISPATCHED"/>
    <property type="match status" value="1"/>
</dbReference>
<keyword evidence="5" id="KW-0325">Glycoprotein</keyword>
<feature type="transmembrane region" description="Helical" evidence="7">
    <location>
        <begin position="354"/>
        <end position="375"/>
    </location>
</feature>
<protein>
    <recommendedName>
        <fullName evidence="8">SSD domain-containing protein</fullName>
    </recommendedName>
</protein>
<evidence type="ECO:0000259" key="8">
    <source>
        <dbReference type="PROSITE" id="PS50156"/>
    </source>
</evidence>
<dbReference type="EMBL" id="CP031035">
    <property type="protein sequence ID" value="QDZ19396.1"/>
    <property type="molecule type" value="Genomic_DNA"/>
</dbReference>
<sequence>MGYVPDQELRVAATNELHVGPKVQVPVQVGPRPNVLVRFLARRPCLVMVLSLLFALGLSAVGMIVGEFEISADNDGWNSRNTPVADKQAQDSARLNLWARLNGEEEDYRRRRHLLQESSHEFNAHGDQAFHGENHLLSLYKGKGKDFNLLNMQSLKEVCEYEAEVFRVQEESDVCRRARDDESWPIIAGECFHPISFVTLIREDLILKKYTHLNYPGKKPWFTCDTLFSEYTATWLGELVELYVSEAKVGPSVIPEHYFASLTGKDIVNDGRHSTNLLRTVFPMREGSLDAVYALHKSGKLKGNGDYSFDLAYDVGDAELTDLLIDDVLSEDMIMACAATAIILFLIWFHTRSVFMAFVGVIQVALSFPSAYFAYKLLLGFSFFPFLNFLAMFVVMGIGADDIFVLFDKFEQAAQSMPGASAYDLACVAIPQASYAMLLTSLTTAGAFFSTAITPVAPIRMFAVFLGMMTVFDYLFVIIICAPALVLQIRWVQAIKAKGAHVGRYFKLSLLDFSQACSRKDKKHKKETMTQKILVQCAKGTTALRYFLVPGLLALFIYFTLVSLDIPMPQTSEVQLFPDNHIFTKWTKWKNDLYVGDGEETSWVRVIFGLKPGDTGNENDPTSKSKIILDPTFDITQPAVQTWMLEFCQDIKQQTFTTDRGDCFMDGFDQWLKGRYNPATSKYDLSLPLPSDQFNYWFLEWRSQRDHRRKHIGIASEIERSYHPESGQGAPPPPGQEQVEFLVMNIEATVKWNDPYNKLKSQFYEWSEYIDKKRLEAPQGTSDSFFFISEDFHWWDTNRQMKNSAYLSALLSVAMATVIIFVSNGNVLLTLYSVISIFCILVTVAATTVAMGWSLGFLEAICFAILVGLSCDFIVHIAHAYKESKEETRREKTLDAIWAMGPPVLYAAVSTSLAGALLFNCTILFYTKFGAVLLFTMAYSFLMIFVFLAPLLVLAGPVGNFMNAYALFYTKKEEEKPDQAKAPEAEAT</sequence>
<dbReference type="STRING" id="1764295.A0A5B8MG19"/>
<organism evidence="9 10">
    <name type="scientific">Chloropicon primus</name>
    <dbReference type="NCBI Taxonomy" id="1764295"/>
    <lineage>
        <taxon>Eukaryota</taxon>
        <taxon>Viridiplantae</taxon>
        <taxon>Chlorophyta</taxon>
        <taxon>Chloropicophyceae</taxon>
        <taxon>Chloropicales</taxon>
        <taxon>Chloropicaceae</taxon>
        <taxon>Chloropicon</taxon>
    </lineage>
</organism>
<feature type="transmembrane region" description="Helical" evidence="7">
    <location>
        <begin position="857"/>
        <end position="882"/>
    </location>
</feature>
<evidence type="ECO:0000256" key="7">
    <source>
        <dbReference type="SAM" id="Phobius"/>
    </source>
</evidence>
<dbReference type="Gene3D" id="1.20.1640.10">
    <property type="entry name" value="Multidrug efflux transporter AcrB transmembrane domain"/>
    <property type="match status" value="2"/>
</dbReference>
<dbReference type="SUPFAM" id="SSF82866">
    <property type="entry name" value="Multidrug efflux transporter AcrB transmembrane domain"/>
    <property type="match status" value="2"/>
</dbReference>
<feature type="transmembrane region" description="Helical" evidence="7">
    <location>
        <begin position="45"/>
        <end position="65"/>
    </location>
</feature>
<proteinExistence type="inferred from homology"/>
<dbReference type="InterPro" id="IPR052081">
    <property type="entry name" value="Dispatched_Hh_regulator"/>
</dbReference>
<keyword evidence="10" id="KW-1185">Reference proteome</keyword>
<dbReference type="AlphaFoldDB" id="A0A5B8MG19"/>
<dbReference type="InterPro" id="IPR000731">
    <property type="entry name" value="SSD"/>
</dbReference>
<evidence type="ECO:0000256" key="3">
    <source>
        <dbReference type="ARBA" id="ARBA00022989"/>
    </source>
</evidence>
<evidence type="ECO:0000256" key="6">
    <source>
        <dbReference type="ARBA" id="ARBA00038046"/>
    </source>
</evidence>
<comment type="subcellular location">
    <subcellularLocation>
        <location evidence="1">Membrane</location>
        <topology evidence="1">Multi-pass membrane protein</topology>
    </subcellularLocation>
</comment>
<evidence type="ECO:0000256" key="5">
    <source>
        <dbReference type="ARBA" id="ARBA00023180"/>
    </source>
</evidence>
<feature type="transmembrane region" description="Helical" evidence="7">
    <location>
        <begin position="829"/>
        <end position="851"/>
    </location>
</feature>
<feature type="transmembrane region" description="Helical" evidence="7">
    <location>
        <begin position="805"/>
        <end position="822"/>
    </location>
</feature>
<feature type="domain" description="SSD" evidence="8">
    <location>
        <begin position="378"/>
        <end position="487"/>
    </location>
</feature>
<feature type="transmembrane region" description="Helical" evidence="7">
    <location>
        <begin position="425"/>
        <end position="449"/>
    </location>
</feature>
<keyword evidence="4 7" id="KW-0472">Membrane</keyword>
<dbReference type="GO" id="GO:0016020">
    <property type="term" value="C:membrane"/>
    <property type="evidence" value="ECO:0007669"/>
    <property type="project" value="UniProtKB-SubCell"/>
</dbReference>
<dbReference type="InterPro" id="IPR053958">
    <property type="entry name" value="HMGCR/SNAP/NPC1-like_SSD"/>
</dbReference>
<feature type="transmembrane region" description="Helical" evidence="7">
    <location>
        <begin position="381"/>
        <end position="404"/>
    </location>
</feature>
<feature type="transmembrane region" description="Helical" evidence="7">
    <location>
        <begin position="932"/>
        <end position="955"/>
    </location>
</feature>
<feature type="transmembrane region" description="Helical" evidence="7">
    <location>
        <begin position="903"/>
        <end position="926"/>
    </location>
</feature>
<dbReference type="GO" id="GO:0007224">
    <property type="term" value="P:smoothened signaling pathway"/>
    <property type="evidence" value="ECO:0007669"/>
    <property type="project" value="TreeGrafter"/>
</dbReference>
<dbReference type="PANTHER" id="PTHR45951">
    <property type="entry name" value="PROTEIN DISPATCHED-RELATED"/>
    <property type="match status" value="1"/>
</dbReference>
<dbReference type="OrthoDB" id="497871at2759"/>
<evidence type="ECO:0000256" key="1">
    <source>
        <dbReference type="ARBA" id="ARBA00004141"/>
    </source>
</evidence>
<evidence type="ECO:0000256" key="2">
    <source>
        <dbReference type="ARBA" id="ARBA00022692"/>
    </source>
</evidence>
<accession>A0A5B8MG19</accession>
<feature type="transmembrane region" description="Helical" evidence="7">
    <location>
        <begin position="461"/>
        <end position="487"/>
    </location>
</feature>
<evidence type="ECO:0000313" key="9">
    <source>
        <dbReference type="EMBL" id="QDZ19396.1"/>
    </source>
</evidence>
<keyword evidence="2 7" id="KW-0812">Transmembrane</keyword>